<dbReference type="SMART" id="SM00829">
    <property type="entry name" value="PKS_ER"/>
    <property type="match status" value="1"/>
</dbReference>
<keyword evidence="2" id="KW-0560">Oxidoreductase</keyword>
<name>A0A6J4QUL6_9ACTN</name>
<dbReference type="GO" id="GO:0003960">
    <property type="term" value="F:quinone reductase (NADPH) activity"/>
    <property type="evidence" value="ECO:0007669"/>
    <property type="project" value="UniProtKB-EC"/>
</dbReference>
<sequence length="351" mass="37488">MMTKTNRDEVETGVEIVMQREGGPEVLEAHRRDLPSLESGQVMVRVEAAGVSFAEVQMLKGRYFGQPKFPFVPGYDLVGRVEDIGEDVDEGLLGKRVAALTETGAWADRVALDAEKLASVPEDLEPAEAVAAVTNGVTAWQTLHRAAKVRPGQTVVVHGASGGVGTLLVQLAWLAGAEVIGTASASKHETVRALGATPIDYKNEDVPKRVREILPGGVDAVFDHVGGPGLVDSYRMLRQGGTLVTYGSASTLTGTGHWIKPYLPIFGRVLLWSALPNGKRATFYYVKRWPKLFQQDLSTVLALLAEGKIEARVDRRLPLEKAAEALGLLAAGKVSGKVVLVPGLGPQSSPS</sequence>
<organism evidence="2">
    <name type="scientific">uncultured Rubrobacteraceae bacterium</name>
    <dbReference type="NCBI Taxonomy" id="349277"/>
    <lineage>
        <taxon>Bacteria</taxon>
        <taxon>Bacillati</taxon>
        <taxon>Actinomycetota</taxon>
        <taxon>Rubrobacteria</taxon>
        <taxon>Rubrobacterales</taxon>
        <taxon>Rubrobacteraceae</taxon>
        <taxon>environmental samples</taxon>
    </lineage>
</organism>
<dbReference type="Pfam" id="PF08240">
    <property type="entry name" value="ADH_N"/>
    <property type="match status" value="1"/>
</dbReference>
<evidence type="ECO:0000259" key="1">
    <source>
        <dbReference type="SMART" id="SM00829"/>
    </source>
</evidence>
<feature type="domain" description="Enoyl reductase (ER)" evidence="1">
    <location>
        <begin position="22"/>
        <end position="340"/>
    </location>
</feature>
<accession>A0A6J4QUL6</accession>
<dbReference type="InterPro" id="IPR036291">
    <property type="entry name" value="NAD(P)-bd_dom_sf"/>
</dbReference>
<protein>
    <submittedName>
        <fullName evidence="2">Quinone oxidoreductase</fullName>
        <ecNumber evidence="2">1.6.5.5</ecNumber>
    </submittedName>
</protein>
<dbReference type="EC" id="1.6.5.5" evidence="2"/>
<dbReference type="InterPro" id="IPR020843">
    <property type="entry name" value="ER"/>
</dbReference>
<proteinExistence type="predicted"/>
<dbReference type="AlphaFoldDB" id="A0A6J4QUL6"/>
<dbReference type="InterPro" id="IPR051397">
    <property type="entry name" value="Zn-ADH-like_protein"/>
</dbReference>
<dbReference type="SUPFAM" id="SSF50129">
    <property type="entry name" value="GroES-like"/>
    <property type="match status" value="1"/>
</dbReference>
<dbReference type="Gene3D" id="3.90.180.10">
    <property type="entry name" value="Medium-chain alcohol dehydrogenases, catalytic domain"/>
    <property type="match status" value="1"/>
</dbReference>
<dbReference type="PANTHER" id="PTHR43677:SF4">
    <property type="entry name" value="QUINONE OXIDOREDUCTASE-LIKE PROTEIN 2"/>
    <property type="match status" value="1"/>
</dbReference>
<dbReference type="Pfam" id="PF13602">
    <property type="entry name" value="ADH_zinc_N_2"/>
    <property type="match status" value="1"/>
</dbReference>
<dbReference type="SUPFAM" id="SSF51735">
    <property type="entry name" value="NAD(P)-binding Rossmann-fold domains"/>
    <property type="match status" value="1"/>
</dbReference>
<dbReference type="EMBL" id="CADCVC010000235">
    <property type="protein sequence ID" value="CAA9453976.1"/>
    <property type="molecule type" value="Genomic_DNA"/>
</dbReference>
<dbReference type="CDD" id="cd08273">
    <property type="entry name" value="MDR8"/>
    <property type="match status" value="1"/>
</dbReference>
<dbReference type="InterPro" id="IPR013154">
    <property type="entry name" value="ADH-like_N"/>
</dbReference>
<dbReference type="InterPro" id="IPR011032">
    <property type="entry name" value="GroES-like_sf"/>
</dbReference>
<reference evidence="2" key="1">
    <citation type="submission" date="2020-02" db="EMBL/GenBank/DDBJ databases">
        <authorList>
            <person name="Meier V. D."/>
        </authorList>
    </citation>
    <scope>NUCLEOTIDE SEQUENCE</scope>
    <source>
        <strain evidence="2">AVDCRST_MAG80</strain>
    </source>
</reference>
<evidence type="ECO:0000313" key="2">
    <source>
        <dbReference type="EMBL" id="CAA9453976.1"/>
    </source>
</evidence>
<gene>
    <name evidence="2" type="ORF">AVDCRST_MAG80-2622</name>
</gene>
<dbReference type="PANTHER" id="PTHR43677">
    <property type="entry name" value="SHORT-CHAIN DEHYDROGENASE/REDUCTASE"/>
    <property type="match status" value="1"/>
</dbReference>
<dbReference type="Gene3D" id="3.40.50.720">
    <property type="entry name" value="NAD(P)-binding Rossmann-like Domain"/>
    <property type="match status" value="1"/>
</dbReference>